<comment type="caution">
    <text evidence="3">The sequence shown here is derived from an EMBL/GenBank/DDBJ whole genome shotgun (WGS) entry which is preliminary data.</text>
</comment>
<reference evidence="3 4" key="1">
    <citation type="submission" date="2018-04" db="EMBL/GenBank/DDBJ databases">
        <title>Active sludge and wastewater microbial communities from Klosterneuburg, Austria.</title>
        <authorList>
            <person name="Wagner M."/>
        </authorList>
    </citation>
    <scope>NUCLEOTIDE SEQUENCE [LARGE SCALE GENOMIC DNA]</scope>
    <source>
        <strain evidence="3 4">Nm49</strain>
    </source>
</reference>
<dbReference type="AlphaFoldDB" id="A0A2T5HYA8"/>
<feature type="transmembrane region" description="Helical" evidence="1">
    <location>
        <begin position="41"/>
        <end position="60"/>
    </location>
</feature>
<evidence type="ECO:0000313" key="3">
    <source>
        <dbReference type="EMBL" id="PTQ76556.1"/>
    </source>
</evidence>
<feature type="transmembrane region" description="Helical" evidence="1">
    <location>
        <begin position="181"/>
        <end position="200"/>
    </location>
</feature>
<feature type="transmembrane region" description="Helical" evidence="1">
    <location>
        <begin position="278"/>
        <end position="296"/>
    </location>
</feature>
<feature type="transmembrane region" description="Helical" evidence="1">
    <location>
        <begin position="249"/>
        <end position="271"/>
    </location>
</feature>
<evidence type="ECO:0000256" key="1">
    <source>
        <dbReference type="SAM" id="Phobius"/>
    </source>
</evidence>
<evidence type="ECO:0000259" key="2">
    <source>
        <dbReference type="Pfam" id="PF02517"/>
    </source>
</evidence>
<keyword evidence="1" id="KW-0472">Membrane</keyword>
<feature type="transmembrane region" description="Helical" evidence="1">
    <location>
        <begin position="101"/>
        <end position="120"/>
    </location>
</feature>
<dbReference type="RefSeq" id="WP_258193050.1">
    <property type="nucleotide sequence ID" value="NZ_QAOI01000016.1"/>
</dbReference>
<dbReference type="GO" id="GO:0080120">
    <property type="term" value="P:CAAX-box protein maturation"/>
    <property type="evidence" value="ECO:0007669"/>
    <property type="project" value="UniProtKB-ARBA"/>
</dbReference>
<keyword evidence="1" id="KW-1133">Transmembrane helix</keyword>
<organism evidence="3 4">
    <name type="scientific">Nitrosomonas oligotropha</name>
    <dbReference type="NCBI Taxonomy" id="42354"/>
    <lineage>
        <taxon>Bacteria</taxon>
        <taxon>Pseudomonadati</taxon>
        <taxon>Pseudomonadota</taxon>
        <taxon>Betaproteobacteria</taxon>
        <taxon>Nitrosomonadales</taxon>
        <taxon>Nitrosomonadaceae</taxon>
        <taxon>Nitrosomonas</taxon>
    </lineage>
</organism>
<dbReference type="InterPro" id="IPR003675">
    <property type="entry name" value="Rce1/LyrA-like_dom"/>
</dbReference>
<gene>
    <name evidence="3" type="ORF">C8R26_11660</name>
</gene>
<protein>
    <recommendedName>
        <fullName evidence="2">CAAX prenyl protease 2/Lysostaphin resistance protein A-like domain-containing protein</fullName>
    </recommendedName>
</protein>
<name>A0A2T5HYA8_9PROT</name>
<dbReference type="Pfam" id="PF02517">
    <property type="entry name" value="Rce1-like"/>
    <property type="match status" value="1"/>
</dbReference>
<sequence length="328" mass="36818">MSRQWKRQSLERVTAWPASPIPMTAALIRLRECGSLLDKELLLFCTVWAGLLITLNYTLGIESGMIKGLDSRWHQCAALFLVYCSAFVIPYGFAVLFRRHLIAATPLFWLLMLIAPALFAVKASVANPLENQIDGVWGSYWTIVTTLPFKLLIVLAPLIVLQRWFPEQPGFWGLTLCNVRWRPYGLMLLMMVPLIAYAGTQPDFLAAYPRLKQIAFIAPHTEHFGWFQLLYEVSYGIDFVTIELFFRGFLIFAFARYAGPAAILPMAVFYCSVHFGKPLLECISSFFGGLILGVVVYQTRSIAGGLAVHLGIAWMMEVSAYAGNVRSG</sequence>
<evidence type="ECO:0000313" key="4">
    <source>
        <dbReference type="Proteomes" id="UP000244128"/>
    </source>
</evidence>
<feature type="transmembrane region" description="Helical" evidence="1">
    <location>
        <begin position="72"/>
        <end position="94"/>
    </location>
</feature>
<keyword evidence="1" id="KW-0812">Transmembrane</keyword>
<dbReference type="GO" id="GO:0004175">
    <property type="term" value="F:endopeptidase activity"/>
    <property type="evidence" value="ECO:0007669"/>
    <property type="project" value="UniProtKB-ARBA"/>
</dbReference>
<dbReference type="Proteomes" id="UP000244128">
    <property type="component" value="Unassembled WGS sequence"/>
</dbReference>
<dbReference type="EMBL" id="QAOI01000016">
    <property type="protein sequence ID" value="PTQ76556.1"/>
    <property type="molecule type" value="Genomic_DNA"/>
</dbReference>
<accession>A0A2T5HYA8</accession>
<feature type="transmembrane region" description="Helical" evidence="1">
    <location>
        <begin position="140"/>
        <end position="161"/>
    </location>
</feature>
<feature type="domain" description="CAAX prenyl protease 2/Lysostaphin resistance protein A-like" evidence="2">
    <location>
        <begin position="240"/>
        <end position="314"/>
    </location>
</feature>
<feature type="transmembrane region" description="Helical" evidence="1">
    <location>
        <begin position="302"/>
        <end position="322"/>
    </location>
</feature>
<proteinExistence type="predicted"/>